<dbReference type="InterPro" id="IPR036291">
    <property type="entry name" value="NAD(P)-bd_dom_sf"/>
</dbReference>
<dbReference type="PANTHER" id="PTHR42820:SF13">
    <property type="entry name" value="(-)-ISOPIPERITENOL_(-)-CARVEOL DEHYDROGENASE, MITOCHONDRIAL-LIKE"/>
    <property type="match status" value="1"/>
</dbReference>
<dbReference type="Pfam" id="PF13561">
    <property type="entry name" value="adh_short_C2"/>
    <property type="match status" value="1"/>
</dbReference>
<reference evidence="2 3" key="1">
    <citation type="journal article" date="2019" name="G3 (Bethesda)">
        <title>Sequencing of a Wild Apple (Malus baccata) Genome Unravels the Differences Between Cultivated and Wild Apple Species Regarding Disease Resistance and Cold Tolerance.</title>
        <authorList>
            <person name="Chen X."/>
        </authorList>
    </citation>
    <scope>NUCLEOTIDE SEQUENCE [LARGE SCALE GENOMIC DNA]</scope>
    <source>
        <strain evidence="3">cv. Shandingzi</strain>
        <tissue evidence="2">Leaves</tissue>
    </source>
</reference>
<organism evidence="2 3">
    <name type="scientific">Malus baccata</name>
    <name type="common">Siberian crab apple</name>
    <name type="synonym">Pyrus baccata</name>
    <dbReference type="NCBI Taxonomy" id="106549"/>
    <lineage>
        <taxon>Eukaryota</taxon>
        <taxon>Viridiplantae</taxon>
        <taxon>Streptophyta</taxon>
        <taxon>Embryophyta</taxon>
        <taxon>Tracheophyta</taxon>
        <taxon>Spermatophyta</taxon>
        <taxon>Magnoliopsida</taxon>
        <taxon>eudicotyledons</taxon>
        <taxon>Gunneridae</taxon>
        <taxon>Pentapetalae</taxon>
        <taxon>rosids</taxon>
        <taxon>fabids</taxon>
        <taxon>Rosales</taxon>
        <taxon>Rosaceae</taxon>
        <taxon>Amygdaloideae</taxon>
        <taxon>Maleae</taxon>
        <taxon>Malus</taxon>
    </lineage>
</organism>
<sequence length="269" mass="28177">MADLTADTVSVNQTIKKLQGKVVVVTGGASGIGEVTARKFVLHGALAVVIADIQDELGQTVVKSLGPGRSTYIHCDVTDEDQVRSLIESTVKMYGRLDVMFSNAGIGCLSQQTVLELDLSNYDKVMAVNARGMAACVKHAAKAMVEGGVRGSIVCMASAAAGQGGPMFTDYTMSKDAVMGLMRSASLQLGANGIRVNCVSPGPVVTPLLCLHFQVEAEDAENLYEAQLGLKAGKRMSAENVADAVVFLASDDSEFVTGHNLVVDGGFKM</sequence>
<proteinExistence type="inferred from homology"/>
<dbReference type="PRINTS" id="PR00080">
    <property type="entry name" value="SDRFAMILY"/>
</dbReference>
<protein>
    <submittedName>
        <fullName evidence="2">Uncharacterized protein</fullName>
    </submittedName>
</protein>
<dbReference type="Gene3D" id="3.40.50.720">
    <property type="entry name" value="NAD(P)-binding Rossmann-like Domain"/>
    <property type="match status" value="1"/>
</dbReference>
<comment type="caution">
    <text evidence="2">The sequence shown here is derived from an EMBL/GenBank/DDBJ whole genome shotgun (WGS) entry which is preliminary data.</text>
</comment>
<evidence type="ECO:0000313" key="3">
    <source>
        <dbReference type="Proteomes" id="UP000315295"/>
    </source>
</evidence>
<accession>A0A540M0E4</accession>
<gene>
    <name evidence="2" type="ORF">C1H46_022386</name>
</gene>
<dbReference type="AlphaFoldDB" id="A0A540M0E4"/>
<dbReference type="InterPro" id="IPR002347">
    <property type="entry name" value="SDR_fam"/>
</dbReference>
<name>A0A540M0E4_MALBA</name>
<dbReference type="FunFam" id="3.40.50.720:FF:000084">
    <property type="entry name" value="Short-chain dehydrogenase reductase"/>
    <property type="match status" value="1"/>
</dbReference>
<dbReference type="SUPFAM" id="SSF51735">
    <property type="entry name" value="NAD(P)-binding Rossmann-fold domains"/>
    <property type="match status" value="1"/>
</dbReference>
<evidence type="ECO:0000256" key="1">
    <source>
        <dbReference type="ARBA" id="ARBA00006484"/>
    </source>
</evidence>
<dbReference type="EMBL" id="VIEB01000404">
    <property type="protein sequence ID" value="TQD91982.1"/>
    <property type="molecule type" value="Genomic_DNA"/>
</dbReference>
<comment type="similarity">
    <text evidence="1">Belongs to the short-chain dehydrogenases/reductases (SDR) family.</text>
</comment>
<dbReference type="PRINTS" id="PR00081">
    <property type="entry name" value="GDHRDH"/>
</dbReference>
<dbReference type="Proteomes" id="UP000315295">
    <property type="component" value="Unassembled WGS sequence"/>
</dbReference>
<evidence type="ECO:0000313" key="2">
    <source>
        <dbReference type="EMBL" id="TQD91982.1"/>
    </source>
</evidence>
<dbReference type="InterPro" id="IPR020904">
    <property type="entry name" value="Sc_DH/Rdtase_CS"/>
</dbReference>
<dbReference type="STRING" id="106549.A0A540M0E4"/>
<dbReference type="PANTHER" id="PTHR42820">
    <property type="entry name" value="SHORT-CHAIN DEHYDROGENASE REDUCTASE"/>
    <property type="match status" value="1"/>
</dbReference>
<keyword evidence="3" id="KW-1185">Reference proteome</keyword>
<dbReference type="PROSITE" id="PS00061">
    <property type="entry name" value="ADH_SHORT"/>
    <property type="match status" value="1"/>
</dbReference>